<dbReference type="InterPro" id="IPR046904">
    <property type="entry name" value="ABC-3C_MC2"/>
</dbReference>
<keyword evidence="2" id="KW-1185">Reference proteome</keyword>
<dbReference type="EMBL" id="CP021417">
    <property type="protein sequence ID" value="ARU45707.1"/>
    <property type="molecule type" value="Genomic_DNA"/>
</dbReference>
<evidence type="ECO:0000313" key="1">
    <source>
        <dbReference type="EMBL" id="ARU45707.1"/>
    </source>
</evidence>
<reference evidence="1 2" key="4">
    <citation type="journal article" date="2020" name="PLoS ONE">
        <title>Taxonomic classification of strain PO100/5 shows a broader geographic distribution and genetic markers of the recently described Corynebacterium silvaticum.</title>
        <authorList>
            <person name="Viana M.V.C."/>
            <person name="Profeta R."/>
            <person name="da Silva A.L."/>
            <person name="Hurtado R."/>
            <person name="Cerqueira J.C."/>
            <person name="Ribeiro B.F.S."/>
            <person name="Almeida M.O."/>
            <person name="Morais-Rodrigues F."/>
            <person name="Soares S.C."/>
            <person name="Oliveira M."/>
            <person name="Tavares L."/>
            <person name="Figueiredo H."/>
            <person name="Wattam A.R."/>
            <person name="Barh D."/>
            <person name="Ghosh P."/>
            <person name="Silva A."/>
            <person name="Azevedo V."/>
        </authorList>
    </citation>
    <scope>NUCLEOTIDE SEQUENCE [LARGE SCALE GENOMIC DNA]</scope>
    <source>
        <strain evidence="1 2">PO100/5</strain>
    </source>
</reference>
<protein>
    <submittedName>
        <fullName evidence="1">Uncharacterized protein</fullName>
    </submittedName>
</protein>
<reference evidence="1 2" key="1">
    <citation type="journal article" date="2014" name="BMC Vet. Res.">
        <title>First report of Corynebacterium pseudotuberculosis from caseous lymphadenitis lesions in Black Alentejano pig (Sus scrofa domesticus).</title>
        <authorList>
            <person name="Oliveira M."/>
            <person name="Barroco C."/>
            <person name="Mottola C."/>
            <person name="Santos R."/>
            <person name="Lemsaddek A."/>
            <person name="Tavares L."/>
            <person name="Semedo-Lemsaddek T."/>
        </authorList>
    </citation>
    <scope>NUCLEOTIDE SEQUENCE [LARGE SCALE GENOMIC DNA]</scope>
    <source>
        <strain evidence="1 2">PO100/5</strain>
    </source>
</reference>
<dbReference type="Pfam" id="PF20288">
    <property type="entry name" value="MC2"/>
    <property type="match status" value="1"/>
</dbReference>
<dbReference type="OrthoDB" id="8662245at2"/>
<sequence length="140" mass="14940">MTTSLFNTPEETATRLTMCLSRVPRSLSLDETTALDIAATYMKQFGFGNKSLHGGTPYAVAEYDARRRRVHAGLARLVRTGLASTGDNGITFGSTPAGQSFAQSLDGAYADAYGQAIGQLLARGLDVVVVQVQKKVMQHG</sequence>
<organism evidence="1 2">
    <name type="scientific">Corynebacterium silvaticum</name>
    <dbReference type="NCBI Taxonomy" id="2320431"/>
    <lineage>
        <taxon>Bacteria</taxon>
        <taxon>Bacillati</taxon>
        <taxon>Actinomycetota</taxon>
        <taxon>Actinomycetes</taxon>
        <taxon>Mycobacteriales</taxon>
        <taxon>Corynebacteriaceae</taxon>
        <taxon>Corynebacterium</taxon>
    </lineage>
</organism>
<proteinExistence type="predicted"/>
<evidence type="ECO:0000313" key="2">
    <source>
        <dbReference type="Proteomes" id="UP000195652"/>
    </source>
</evidence>
<dbReference type="AlphaFoldDB" id="A0A7Y4LHS5"/>
<reference evidence="1 2" key="2">
    <citation type="journal article" date="2020" name="Antonie Van Leeuwenhoek">
        <title>Phylogenomic characterisation of a novel corynebacterial species pathogenic to animals.</title>
        <authorList>
            <person name="Moller J."/>
            <person name="Musella L."/>
            <person name="Melnikov V."/>
            <person name="Geissdorfer W."/>
            <person name="Burkovski A."/>
            <person name="Sangal V."/>
        </authorList>
    </citation>
    <scope>NUCLEOTIDE SEQUENCE [LARGE SCALE GENOMIC DNA]</scope>
    <source>
        <strain evidence="1 2">PO100/5</strain>
    </source>
</reference>
<accession>A0A7Y4LHS5</accession>
<name>A0A7Y4LHS5_9CORY</name>
<dbReference type="RefSeq" id="WP_134316315.1">
    <property type="nucleotide sequence ID" value="NZ_CP021417.2"/>
</dbReference>
<gene>
    <name evidence="1" type="ORF">CBE74_03425</name>
</gene>
<dbReference type="KEGG" id="csil:CBE74_03425"/>
<reference evidence="1 2" key="3">
    <citation type="journal article" date="2020" name="Int. J. Syst. Evol. Microbiol.">
        <title>Corynebacterium silvaticum sp. nov., a unique group of NTTB corynebacteria in wild boar and roe deer.</title>
        <authorList>
            <person name="Dangel A."/>
            <person name="Berger A."/>
            <person name="Rau J."/>
            <person name="Eisenberg T."/>
            <person name="Kampfer P."/>
            <person name="Margos G."/>
            <person name="Contzen M."/>
            <person name="Busse H.J."/>
            <person name="Konrad R."/>
            <person name="Peters M."/>
            <person name="Sting R."/>
            <person name="Sing A."/>
        </authorList>
    </citation>
    <scope>NUCLEOTIDE SEQUENCE [LARGE SCALE GENOMIC DNA]</scope>
    <source>
        <strain evidence="1 2">PO100/5</strain>
    </source>
</reference>
<dbReference type="GeneID" id="75007328"/>
<dbReference type="Proteomes" id="UP000195652">
    <property type="component" value="Chromosome"/>
</dbReference>